<dbReference type="EMBL" id="JASMQC010000049">
    <property type="protein sequence ID" value="KAK1929380.1"/>
    <property type="molecule type" value="Genomic_DNA"/>
</dbReference>
<organism evidence="2 3">
    <name type="scientific">Phytophthora citrophthora</name>
    <dbReference type="NCBI Taxonomy" id="4793"/>
    <lineage>
        <taxon>Eukaryota</taxon>
        <taxon>Sar</taxon>
        <taxon>Stramenopiles</taxon>
        <taxon>Oomycota</taxon>
        <taxon>Peronosporomycetes</taxon>
        <taxon>Peronosporales</taxon>
        <taxon>Peronosporaceae</taxon>
        <taxon>Phytophthora</taxon>
    </lineage>
</organism>
<feature type="compositionally biased region" description="Polar residues" evidence="1">
    <location>
        <begin position="183"/>
        <end position="204"/>
    </location>
</feature>
<evidence type="ECO:0000313" key="2">
    <source>
        <dbReference type="EMBL" id="KAK1929380.1"/>
    </source>
</evidence>
<dbReference type="Proteomes" id="UP001259832">
    <property type="component" value="Unassembled WGS sequence"/>
</dbReference>
<name>A0AAD9G0E1_9STRA</name>
<keyword evidence="3" id="KW-1185">Reference proteome</keyword>
<feature type="compositionally biased region" description="Basic and acidic residues" evidence="1">
    <location>
        <begin position="1"/>
        <end position="10"/>
    </location>
</feature>
<dbReference type="Gene3D" id="3.80.10.10">
    <property type="entry name" value="Ribonuclease Inhibitor"/>
    <property type="match status" value="1"/>
</dbReference>
<feature type="region of interest" description="Disordered" evidence="1">
    <location>
        <begin position="1"/>
        <end position="21"/>
    </location>
</feature>
<evidence type="ECO:0000256" key="1">
    <source>
        <dbReference type="SAM" id="MobiDB-lite"/>
    </source>
</evidence>
<feature type="region of interest" description="Disordered" evidence="1">
    <location>
        <begin position="182"/>
        <end position="212"/>
    </location>
</feature>
<evidence type="ECO:0000313" key="3">
    <source>
        <dbReference type="Proteomes" id="UP001259832"/>
    </source>
</evidence>
<gene>
    <name evidence="2" type="ORF">P3T76_015132</name>
</gene>
<protein>
    <submittedName>
        <fullName evidence="2">Uncharacterized protein</fullName>
    </submittedName>
</protein>
<comment type="caution">
    <text evidence="2">The sequence shown here is derived from an EMBL/GenBank/DDBJ whole genome shotgun (WGS) entry which is preliminary data.</text>
</comment>
<dbReference type="SUPFAM" id="SSF52047">
    <property type="entry name" value="RNI-like"/>
    <property type="match status" value="1"/>
</dbReference>
<feature type="compositionally biased region" description="Low complexity" evidence="1">
    <location>
        <begin position="12"/>
        <end position="21"/>
    </location>
</feature>
<proteinExistence type="predicted"/>
<dbReference type="InterPro" id="IPR032675">
    <property type="entry name" value="LRR_dom_sf"/>
</dbReference>
<sequence length="212" mass="23566">METSKPRDEETSSATSSGNSAAMTALEELQQVFTSDPNAERVSLRGHHLTQEEAEQIFIFFDIRDNDLHELPRDFGARLPKLVALNLLNNSFRFRMGALKTLGETLQHCPCLNSMSLSLSAPEEQVLLSMLPRLRILNGTPLPFTRSDNPASPTLKELQQFCTSPLPLNTTEKKLVTRDSLKASASSRGNVMNSVRPTELPTSISDDRDRLV</sequence>
<reference evidence="2" key="1">
    <citation type="submission" date="2023-08" db="EMBL/GenBank/DDBJ databases">
        <title>Reference Genome Resource for the Citrus Pathogen Phytophthora citrophthora.</title>
        <authorList>
            <person name="Moller H."/>
            <person name="Coetzee B."/>
            <person name="Rose L.J."/>
            <person name="Van Niekerk J.M."/>
        </authorList>
    </citation>
    <scope>NUCLEOTIDE SEQUENCE</scope>
    <source>
        <strain evidence="2">STE-U-9442</strain>
    </source>
</reference>
<dbReference type="AlphaFoldDB" id="A0AAD9G0E1"/>
<accession>A0AAD9G0E1</accession>